<dbReference type="InterPro" id="IPR038765">
    <property type="entry name" value="Papain-like_cys_pep_sf"/>
</dbReference>
<reference evidence="1" key="1">
    <citation type="submission" date="2023-07" db="EMBL/GenBank/DDBJ databases">
        <title>A chromosome-level genome assembly of Lolium multiflorum.</title>
        <authorList>
            <person name="Chen Y."/>
            <person name="Copetti D."/>
            <person name="Kolliker R."/>
            <person name="Studer B."/>
        </authorList>
    </citation>
    <scope>NUCLEOTIDE SEQUENCE</scope>
    <source>
        <strain evidence="1">02402/16</strain>
        <tissue evidence="1">Leaf</tissue>
    </source>
</reference>
<evidence type="ECO:0008006" key="3">
    <source>
        <dbReference type="Google" id="ProtNLM"/>
    </source>
</evidence>
<protein>
    <recommendedName>
        <fullName evidence="3">Ubiquitin-like protease family profile domain-containing protein</fullName>
    </recommendedName>
</protein>
<dbReference type="Gene3D" id="3.40.395.10">
    <property type="entry name" value="Adenoviral Proteinase, Chain A"/>
    <property type="match status" value="1"/>
</dbReference>
<evidence type="ECO:0000313" key="2">
    <source>
        <dbReference type="Proteomes" id="UP001231189"/>
    </source>
</evidence>
<accession>A0AAD8UX50</accession>
<feature type="non-terminal residue" evidence="1">
    <location>
        <position position="138"/>
    </location>
</feature>
<sequence length="138" mass="16111">NMFPKNNELPASTYEAKKVVCPLGLEVPKIHACINDCILYRSEYENLNECRVRNIHDVGFIDPHIVNGYTLQHHPTDVEADLWQFLTKQQLKSDILFPYHFGFHWILLVIKIDKSECLIHDSLNMDAASWADMRKMIQ</sequence>
<dbReference type="SUPFAM" id="SSF54001">
    <property type="entry name" value="Cysteine proteinases"/>
    <property type="match status" value="1"/>
</dbReference>
<dbReference type="PANTHER" id="PTHR10775:SF182">
    <property type="entry name" value="TRANSPOSON, EN_SPM-LIKE, TRANSPOSASE-ASSOCIATED DOMAIN PROTEIN-RELATED"/>
    <property type="match status" value="1"/>
</dbReference>
<comment type="caution">
    <text evidence="1">The sequence shown here is derived from an EMBL/GenBank/DDBJ whole genome shotgun (WGS) entry which is preliminary data.</text>
</comment>
<organism evidence="1 2">
    <name type="scientific">Lolium multiflorum</name>
    <name type="common">Italian ryegrass</name>
    <name type="synonym">Lolium perenne subsp. multiflorum</name>
    <dbReference type="NCBI Taxonomy" id="4521"/>
    <lineage>
        <taxon>Eukaryota</taxon>
        <taxon>Viridiplantae</taxon>
        <taxon>Streptophyta</taxon>
        <taxon>Embryophyta</taxon>
        <taxon>Tracheophyta</taxon>
        <taxon>Spermatophyta</taxon>
        <taxon>Magnoliopsida</taxon>
        <taxon>Liliopsida</taxon>
        <taxon>Poales</taxon>
        <taxon>Poaceae</taxon>
        <taxon>BOP clade</taxon>
        <taxon>Pooideae</taxon>
        <taxon>Poodae</taxon>
        <taxon>Poeae</taxon>
        <taxon>Poeae Chloroplast Group 2 (Poeae type)</taxon>
        <taxon>Loliodinae</taxon>
        <taxon>Loliinae</taxon>
        <taxon>Lolium</taxon>
    </lineage>
</organism>
<keyword evidence="2" id="KW-1185">Reference proteome</keyword>
<dbReference type="AlphaFoldDB" id="A0AAD8UX50"/>
<evidence type="ECO:0000313" key="1">
    <source>
        <dbReference type="EMBL" id="KAK1564070.1"/>
    </source>
</evidence>
<feature type="non-terminal residue" evidence="1">
    <location>
        <position position="1"/>
    </location>
</feature>
<dbReference type="Proteomes" id="UP001231189">
    <property type="component" value="Unassembled WGS sequence"/>
</dbReference>
<name>A0AAD8UX50_LOLMU</name>
<dbReference type="PANTHER" id="PTHR10775">
    <property type="entry name" value="OS08G0208400 PROTEIN"/>
    <property type="match status" value="1"/>
</dbReference>
<proteinExistence type="predicted"/>
<gene>
    <name evidence="1" type="ORF">QYE76_018828</name>
</gene>
<dbReference type="EMBL" id="JAUUTY010001040">
    <property type="protein sequence ID" value="KAK1564070.1"/>
    <property type="molecule type" value="Genomic_DNA"/>
</dbReference>